<keyword evidence="2" id="KW-1185">Reference proteome</keyword>
<reference evidence="1 2" key="1">
    <citation type="submission" date="2023-08" db="EMBL/GenBank/DDBJ databases">
        <title>Black Yeasts Isolated from many extreme environments.</title>
        <authorList>
            <person name="Coleine C."/>
            <person name="Stajich J.E."/>
            <person name="Selbmann L."/>
        </authorList>
    </citation>
    <scope>NUCLEOTIDE SEQUENCE [LARGE SCALE GENOMIC DNA]</scope>
    <source>
        <strain evidence="1 2">CCFEE 5885</strain>
    </source>
</reference>
<evidence type="ECO:0000313" key="1">
    <source>
        <dbReference type="EMBL" id="KAK5084834.1"/>
    </source>
</evidence>
<comment type="caution">
    <text evidence="1">The sequence shown here is derived from an EMBL/GenBank/DDBJ whole genome shotgun (WGS) entry which is preliminary data.</text>
</comment>
<evidence type="ECO:0000313" key="2">
    <source>
        <dbReference type="Proteomes" id="UP001345013"/>
    </source>
</evidence>
<name>A0ABR0K3V3_9EURO</name>
<accession>A0ABR0K3V3</accession>
<gene>
    <name evidence="1" type="ORF">LTR24_007443</name>
</gene>
<dbReference type="EMBL" id="JAVRRG010000112">
    <property type="protein sequence ID" value="KAK5084834.1"/>
    <property type="molecule type" value="Genomic_DNA"/>
</dbReference>
<proteinExistence type="predicted"/>
<sequence length="235" mass="25666">MHYFDPTLDWPKELLEEPMPDLVVVRSMSLTDTNAPWGGADTAWTTAWIQYASADGDQHFVNMIFFDRSGASDNDRQEAAAYLDRLVSVGASVHRYRSDSPSSQLPTLSTAPVIECGPDSPSSNLIGATEVLSTDWTLTYSLVGIAGSVPTSHQPLSTMVVQPISDTESQIAMQQGVYATPPVNESGDSSIQQDVGDWRNSIVLYVVASSAGPRPDDSFESAFEWSTTFDEMNMW</sequence>
<dbReference type="Proteomes" id="UP001345013">
    <property type="component" value="Unassembled WGS sequence"/>
</dbReference>
<organism evidence="1 2">
    <name type="scientific">Lithohypha guttulata</name>
    <dbReference type="NCBI Taxonomy" id="1690604"/>
    <lineage>
        <taxon>Eukaryota</taxon>
        <taxon>Fungi</taxon>
        <taxon>Dikarya</taxon>
        <taxon>Ascomycota</taxon>
        <taxon>Pezizomycotina</taxon>
        <taxon>Eurotiomycetes</taxon>
        <taxon>Chaetothyriomycetidae</taxon>
        <taxon>Chaetothyriales</taxon>
        <taxon>Trichomeriaceae</taxon>
        <taxon>Lithohypha</taxon>
    </lineage>
</organism>
<protein>
    <submittedName>
        <fullName evidence="1">Uncharacterized protein</fullName>
    </submittedName>
</protein>